<protein>
    <submittedName>
        <fullName evidence="2">Uncharacterized protein</fullName>
    </submittedName>
</protein>
<accession>A0A1H6SC79</accession>
<dbReference type="EMBL" id="FNYC01000002">
    <property type="protein sequence ID" value="SEI64416.1"/>
    <property type="molecule type" value="Genomic_DNA"/>
</dbReference>
<name>A0A1H6SC79_9GAMM</name>
<keyword evidence="1" id="KW-0732">Signal</keyword>
<evidence type="ECO:0000313" key="2">
    <source>
        <dbReference type="EMBL" id="SEI64416.1"/>
    </source>
</evidence>
<dbReference type="STRING" id="529704.SAMN02927913_1220"/>
<evidence type="ECO:0000256" key="1">
    <source>
        <dbReference type="SAM" id="SignalP"/>
    </source>
</evidence>
<gene>
    <name evidence="2" type="ORF">SAMN04487997_1305</name>
</gene>
<reference evidence="2 3" key="1">
    <citation type="submission" date="2016-10" db="EMBL/GenBank/DDBJ databases">
        <authorList>
            <person name="de Groot N.N."/>
        </authorList>
    </citation>
    <scope>NUCLEOTIDE SEQUENCE [LARGE SCALE GENOMIC DNA]</scope>
    <source>
        <strain evidence="2 3">DSM 26515</strain>
    </source>
</reference>
<dbReference type="Proteomes" id="UP000199420">
    <property type="component" value="Unassembled WGS sequence"/>
</dbReference>
<feature type="chain" id="PRO_5011794439" evidence="1">
    <location>
        <begin position="23"/>
        <end position="75"/>
    </location>
</feature>
<dbReference type="AlphaFoldDB" id="A0A1H6SC79"/>
<dbReference type="RefSeq" id="WP_091334886.1">
    <property type="nucleotide sequence ID" value="NZ_FNYC01000002.1"/>
</dbReference>
<sequence length="75" mass="7990">MSRRTAAIAAVLLAMLCMRLPAWQEAAPAAGDVPASRAAAFGDGRHTGFSVDIDGWQAAPALRRWLGQLLEREGD</sequence>
<keyword evidence="3" id="KW-1185">Reference proteome</keyword>
<feature type="signal peptide" evidence="1">
    <location>
        <begin position="1"/>
        <end position="22"/>
    </location>
</feature>
<proteinExistence type="predicted"/>
<evidence type="ECO:0000313" key="3">
    <source>
        <dbReference type="Proteomes" id="UP000199420"/>
    </source>
</evidence>
<organism evidence="2 3">
    <name type="scientific">Frateuria terrea</name>
    <dbReference type="NCBI Taxonomy" id="529704"/>
    <lineage>
        <taxon>Bacteria</taxon>
        <taxon>Pseudomonadati</taxon>
        <taxon>Pseudomonadota</taxon>
        <taxon>Gammaproteobacteria</taxon>
        <taxon>Lysobacterales</taxon>
        <taxon>Rhodanobacteraceae</taxon>
        <taxon>Frateuria</taxon>
    </lineage>
</organism>